<dbReference type="InterPro" id="IPR001647">
    <property type="entry name" value="HTH_TetR"/>
</dbReference>
<dbReference type="RefSeq" id="WP_023273987.1">
    <property type="nucleotide sequence ID" value="NZ_KI530736.1"/>
</dbReference>
<dbReference type="Pfam" id="PF00440">
    <property type="entry name" value="TetR_N"/>
    <property type="match status" value="1"/>
</dbReference>
<dbReference type="InterPro" id="IPR009057">
    <property type="entry name" value="Homeodomain-like_sf"/>
</dbReference>
<dbReference type="SUPFAM" id="SSF46689">
    <property type="entry name" value="Homeodomain-like"/>
    <property type="match status" value="1"/>
</dbReference>
<evidence type="ECO:0000313" key="4">
    <source>
        <dbReference type="EMBL" id="ESK37322.1"/>
    </source>
</evidence>
<dbReference type="InterPro" id="IPR050624">
    <property type="entry name" value="HTH-type_Tx_Regulator"/>
</dbReference>
<dbReference type="PANTHER" id="PTHR43479">
    <property type="entry name" value="ACREF/ENVCD OPERON REPRESSOR-RELATED"/>
    <property type="match status" value="1"/>
</dbReference>
<dbReference type="STRING" id="1392540.P256_02377"/>
<sequence>MARPLSEEKRVSILDAATVLIAEQGLNVSTSKIARLAKVSEGTIFTYFQNKDELINQLYLDIKGKLRESLIIHSQKTELQKQIQEAWKVYINWGLENPNEYKTLATLSLSSVITDVTKAKGNDAFCDISNILKTVMQSGQLKNQSSEYVGAIMGAMANTTIEFIKLNNAAKEELLQDSFLAFWRVVSNLNN</sequence>
<dbReference type="eggNOG" id="COG1309">
    <property type="taxonomic scope" value="Bacteria"/>
</dbReference>
<dbReference type="AlphaFoldDB" id="V2TIM6"/>
<feature type="domain" description="HTH tetR-type" evidence="3">
    <location>
        <begin position="7"/>
        <end position="66"/>
    </location>
</feature>
<proteinExistence type="predicted"/>
<dbReference type="GO" id="GO:0003677">
    <property type="term" value="F:DNA binding"/>
    <property type="evidence" value="ECO:0007669"/>
    <property type="project" value="UniProtKB-UniRule"/>
</dbReference>
<gene>
    <name evidence="4" type="ORF">P256_02377</name>
</gene>
<dbReference type="PROSITE" id="PS01081">
    <property type="entry name" value="HTH_TETR_1"/>
    <property type="match status" value="1"/>
</dbReference>
<accession>V2TIM6</accession>
<dbReference type="PANTHER" id="PTHR43479:SF11">
    <property type="entry name" value="ACREF_ENVCD OPERON REPRESSOR-RELATED"/>
    <property type="match status" value="1"/>
</dbReference>
<evidence type="ECO:0000313" key="5">
    <source>
        <dbReference type="Proteomes" id="UP000023785"/>
    </source>
</evidence>
<evidence type="ECO:0000259" key="3">
    <source>
        <dbReference type="PROSITE" id="PS50977"/>
    </source>
</evidence>
<dbReference type="PATRIC" id="fig|1392540.3.peg.2296"/>
<protein>
    <recommendedName>
        <fullName evidence="3">HTH tetR-type domain-containing protein</fullName>
    </recommendedName>
</protein>
<dbReference type="Proteomes" id="UP000023785">
    <property type="component" value="Unassembled WGS sequence"/>
</dbReference>
<dbReference type="EMBL" id="AYER01000010">
    <property type="protein sequence ID" value="ESK37322.1"/>
    <property type="molecule type" value="Genomic_DNA"/>
</dbReference>
<evidence type="ECO:0000256" key="1">
    <source>
        <dbReference type="ARBA" id="ARBA00023125"/>
    </source>
</evidence>
<organism evidence="4 5">
    <name type="scientific">Acinetobacter nectaris CIP 110549</name>
    <dbReference type="NCBI Taxonomy" id="1392540"/>
    <lineage>
        <taxon>Bacteria</taxon>
        <taxon>Pseudomonadati</taxon>
        <taxon>Pseudomonadota</taxon>
        <taxon>Gammaproteobacteria</taxon>
        <taxon>Moraxellales</taxon>
        <taxon>Moraxellaceae</taxon>
        <taxon>Acinetobacter</taxon>
    </lineage>
</organism>
<dbReference type="InterPro" id="IPR023772">
    <property type="entry name" value="DNA-bd_HTH_TetR-type_CS"/>
</dbReference>
<dbReference type="OrthoDB" id="63332at2"/>
<reference evidence="4 5" key="1">
    <citation type="submission" date="2013-10" db="EMBL/GenBank/DDBJ databases">
        <title>The Genome Sequence of Acinetobacter nectaris CIP 110549.</title>
        <authorList>
            <consortium name="The Broad Institute Genomics Platform"/>
            <consortium name="The Broad Institute Genome Sequencing Center for Infectious Disease"/>
            <person name="Cerqueira G."/>
            <person name="Feldgarden M."/>
            <person name="Courvalin P."/>
            <person name="Grillot-Courvalin C."/>
            <person name="Clermont D."/>
            <person name="Rocha E."/>
            <person name="Yoon E.-J."/>
            <person name="Nemec A."/>
            <person name="Young S.K."/>
            <person name="Zeng Q."/>
            <person name="Gargeya S."/>
            <person name="Fitzgerald M."/>
            <person name="Abouelleil A."/>
            <person name="Alvarado L."/>
            <person name="Berlin A.M."/>
            <person name="Chapman S.B."/>
            <person name="Gainer-Dewar J."/>
            <person name="Goldberg J."/>
            <person name="Gnerre S."/>
            <person name="Griggs A."/>
            <person name="Gujja S."/>
            <person name="Hansen M."/>
            <person name="Howarth C."/>
            <person name="Imamovic A."/>
            <person name="Ireland A."/>
            <person name="Larimer J."/>
            <person name="McCowan C."/>
            <person name="Murphy C."/>
            <person name="Pearson M."/>
            <person name="Poon T.W."/>
            <person name="Priest M."/>
            <person name="Roberts A."/>
            <person name="Saif S."/>
            <person name="Shea T."/>
            <person name="Sykes S."/>
            <person name="Wortman J."/>
            <person name="Nusbaum C."/>
            <person name="Birren B."/>
        </authorList>
    </citation>
    <scope>NUCLEOTIDE SEQUENCE [LARGE SCALE GENOMIC DNA]</scope>
    <source>
        <strain evidence="4 5">CIP 110549</strain>
    </source>
</reference>
<comment type="caution">
    <text evidence="4">The sequence shown here is derived from an EMBL/GenBank/DDBJ whole genome shotgun (WGS) entry which is preliminary data.</text>
</comment>
<evidence type="ECO:0000256" key="2">
    <source>
        <dbReference type="PROSITE-ProRule" id="PRU00335"/>
    </source>
</evidence>
<dbReference type="PRINTS" id="PR00455">
    <property type="entry name" value="HTHTETR"/>
</dbReference>
<dbReference type="Gene3D" id="1.10.357.10">
    <property type="entry name" value="Tetracycline Repressor, domain 2"/>
    <property type="match status" value="1"/>
</dbReference>
<feature type="DNA-binding region" description="H-T-H motif" evidence="2">
    <location>
        <begin position="29"/>
        <end position="48"/>
    </location>
</feature>
<dbReference type="PROSITE" id="PS50977">
    <property type="entry name" value="HTH_TETR_2"/>
    <property type="match status" value="1"/>
</dbReference>
<name>V2TIM6_9GAMM</name>
<keyword evidence="5" id="KW-1185">Reference proteome</keyword>
<keyword evidence="1 2" id="KW-0238">DNA-binding</keyword>
<dbReference type="HOGENOM" id="CLU_069356_12_9_6"/>